<feature type="compositionally biased region" description="Basic and acidic residues" evidence="1">
    <location>
        <begin position="56"/>
        <end position="93"/>
    </location>
</feature>
<proteinExistence type="predicted"/>
<reference evidence="2" key="1">
    <citation type="submission" date="2015-09" db="EMBL/GenBank/DDBJ databases">
        <title>Scylla olivacea transcriptome.</title>
        <authorList>
            <person name="Ikhwanuddin M."/>
        </authorList>
    </citation>
    <scope>NUCLEOTIDE SEQUENCE</scope>
</reference>
<protein>
    <submittedName>
        <fullName evidence="2">Uncharacterized protein</fullName>
    </submittedName>
</protein>
<organism evidence="2">
    <name type="scientific">Scylla olivacea</name>
    <name type="common">Orange mud crab</name>
    <name type="synonym">Cancer olivacea</name>
    <dbReference type="NCBI Taxonomy" id="85551"/>
    <lineage>
        <taxon>Eukaryota</taxon>
        <taxon>Metazoa</taxon>
        <taxon>Ecdysozoa</taxon>
        <taxon>Arthropoda</taxon>
        <taxon>Crustacea</taxon>
        <taxon>Multicrustacea</taxon>
        <taxon>Malacostraca</taxon>
        <taxon>Eumalacostraca</taxon>
        <taxon>Eucarida</taxon>
        <taxon>Decapoda</taxon>
        <taxon>Pleocyemata</taxon>
        <taxon>Brachyura</taxon>
        <taxon>Eubrachyura</taxon>
        <taxon>Portunoidea</taxon>
        <taxon>Portunidae</taxon>
        <taxon>Portuninae</taxon>
        <taxon>Scylla</taxon>
    </lineage>
</organism>
<name>A0A0N7ZBG6_SCYOL</name>
<sequence length="173" mass="19496">MAPVWERLHSTPTLSSTAHTYTQRKCTPVDSLEWTLEADYDHEKDLFKDKPAVMRRRGMDGRSCQEEQARRGAEEEGEWRAESVSRPSLEIKHSPLSQRCAAAEQARLAGSRTPPAGRRQETEGMLGPRVWRVRAGDSLTHYLQYSPRATHTLTVPKAAQGYARNPTGAFFTS</sequence>
<feature type="region of interest" description="Disordered" evidence="1">
    <location>
        <begin position="56"/>
        <end position="96"/>
    </location>
</feature>
<evidence type="ECO:0000256" key="1">
    <source>
        <dbReference type="SAM" id="MobiDB-lite"/>
    </source>
</evidence>
<evidence type="ECO:0000313" key="2">
    <source>
        <dbReference type="EMBL" id="JAI61592.1"/>
    </source>
</evidence>
<dbReference type="InterPro" id="IPR022179">
    <property type="entry name" value="CFAP276"/>
</dbReference>
<dbReference type="AlphaFoldDB" id="A0A0N7ZBG6"/>
<feature type="compositionally biased region" description="Polar residues" evidence="1">
    <location>
        <begin position="10"/>
        <end position="22"/>
    </location>
</feature>
<dbReference type="EMBL" id="GDRN01083882">
    <property type="protein sequence ID" value="JAI61592.1"/>
    <property type="molecule type" value="Transcribed_RNA"/>
</dbReference>
<feature type="region of interest" description="Disordered" evidence="1">
    <location>
        <begin position="1"/>
        <end position="22"/>
    </location>
</feature>
<accession>A0A0N7ZBG6</accession>
<dbReference type="Pfam" id="PF12494">
    <property type="entry name" value="DUF3695"/>
    <property type="match status" value="1"/>
</dbReference>